<proteinExistence type="predicted"/>
<reference evidence="2" key="1">
    <citation type="journal article" date="2018" name="Gigascience">
        <title>Genome assembly of the Pink Ipe (Handroanthus impetiginosus, Bignoniaceae), a highly valued, ecologically keystone Neotropical timber forest tree.</title>
        <authorList>
            <person name="Silva-Junior O.B."/>
            <person name="Grattapaglia D."/>
            <person name="Novaes E."/>
            <person name="Collevatti R.G."/>
        </authorList>
    </citation>
    <scope>NUCLEOTIDE SEQUENCE [LARGE SCALE GENOMIC DNA]</scope>
    <source>
        <strain evidence="2">cv. UFG-1</strain>
    </source>
</reference>
<evidence type="ECO:0000313" key="1">
    <source>
        <dbReference type="EMBL" id="PIN08298.1"/>
    </source>
</evidence>
<name>A0A2G9GSS3_9LAMI</name>
<keyword evidence="2" id="KW-1185">Reference proteome</keyword>
<dbReference type="EMBL" id="NKXS01003861">
    <property type="protein sequence ID" value="PIN08298.1"/>
    <property type="molecule type" value="Genomic_DNA"/>
</dbReference>
<dbReference type="Proteomes" id="UP000231279">
    <property type="component" value="Unassembled WGS sequence"/>
</dbReference>
<comment type="caution">
    <text evidence="1">The sequence shown here is derived from an EMBL/GenBank/DDBJ whole genome shotgun (WGS) entry which is preliminary data.</text>
</comment>
<gene>
    <name evidence="1" type="ORF">CDL12_19131</name>
</gene>
<protein>
    <submittedName>
        <fullName evidence="1">Uncharacterized protein</fullName>
    </submittedName>
</protein>
<accession>A0A2G9GSS3</accession>
<organism evidence="1 2">
    <name type="scientific">Handroanthus impetiginosus</name>
    <dbReference type="NCBI Taxonomy" id="429701"/>
    <lineage>
        <taxon>Eukaryota</taxon>
        <taxon>Viridiplantae</taxon>
        <taxon>Streptophyta</taxon>
        <taxon>Embryophyta</taxon>
        <taxon>Tracheophyta</taxon>
        <taxon>Spermatophyta</taxon>
        <taxon>Magnoliopsida</taxon>
        <taxon>eudicotyledons</taxon>
        <taxon>Gunneridae</taxon>
        <taxon>Pentapetalae</taxon>
        <taxon>asterids</taxon>
        <taxon>lamiids</taxon>
        <taxon>Lamiales</taxon>
        <taxon>Bignoniaceae</taxon>
        <taxon>Crescentiina</taxon>
        <taxon>Tabebuia alliance</taxon>
        <taxon>Handroanthus</taxon>
    </lineage>
</organism>
<sequence>MAHKFLRYREAFLDFERFSMINGDESYSREGMAAVYFLQKTREKCYLRKSTEMPLHFEN</sequence>
<dbReference type="AlphaFoldDB" id="A0A2G9GSS3"/>
<evidence type="ECO:0000313" key="2">
    <source>
        <dbReference type="Proteomes" id="UP000231279"/>
    </source>
</evidence>